<keyword evidence="2" id="KW-1185">Reference proteome</keyword>
<reference evidence="2" key="1">
    <citation type="submission" date="2016-10" db="EMBL/GenBank/DDBJ databases">
        <authorList>
            <person name="Varghese N."/>
            <person name="Submissions S."/>
        </authorList>
    </citation>
    <scope>NUCLEOTIDE SEQUENCE [LARGE SCALE GENOMIC DNA]</scope>
    <source>
        <strain evidence="2">DSM 23313</strain>
    </source>
</reference>
<protein>
    <submittedName>
        <fullName evidence="1">Uncharacterized protein</fullName>
    </submittedName>
</protein>
<accession>A0A1G8GX42</accession>
<dbReference type="Proteomes" id="UP000243588">
    <property type="component" value="Unassembled WGS sequence"/>
</dbReference>
<dbReference type="AlphaFoldDB" id="A0A1G8GX42"/>
<sequence length="74" mass="8632">MEKSNKVYVVNVKLLNGNWVKYRAVQGSAGVKRLVKYFDENFTGENKWLFCNVYEKESQQQVANYLNGKNPTRP</sequence>
<organism evidence="1 2">
    <name type="scientific">Myroides phaeus</name>
    <dbReference type="NCBI Taxonomy" id="702745"/>
    <lineage>
        <taxon>Bacteria</taxon>
        <taxon>Pseudomonadati</taxon>
        <taxon>Bacteroidota</taxon>
        <taxon>Flavobacteriia</taxon>
        <taxon>Flavobacteriales</taxon>
        <taxon>Flavobacteriaceae</taxon>
        <taxon>Myroides</taxon>
    </lineage>
</organism>
<dbReference type="STRING" id="702745.SAMN05421818_13415"/>
<proteinExistence type="predicted"/>
<gene>
    <name evidence="1" type="ORF">SAMN05421818_13415</name>
</gene>
<evidence type="ECO:0000313" key="1">
    <source>
        <dbReference type="EMBL" id="SDH98963.1"/>
    </source>
</evidence>
<dbReference type="RefSeq" id="WP_090410431.1">
    <property type="nucleotide sequence ID" value="NZ_FNDQ01000034.1"/>
</dbReference>
<evidence type="ECO:0000313" key="2">
    <source>
        <dbReference type="Proteomes" id="UP000243588"/>
    </source>
</evidence>
<name>A0A1G8GX42_9FLAO</name>
<dbReference type="EMBL" id="FNDQ01000034">
    <property type="protein sequence ID" value="SDH98963.1"/>
    <property type="molecule type" value="Genomic_DNA"/>
</dbReference>